<comment type="similarity">
    <text evidence="1">Belongs to the ClpX chaperone family.</text>
</comment>
<evidence type="ECO:0000313" key="4">
    <source>
        <dbReference type="Proteomes" id="UP001501565"/>
    </source>
</evidence>
<accession>A0ABP7MLS7</accession>
<keyword evidence="1" id="KW-0479">Metal-binding</keyword>
<dbReference type="PROSITE" id="PS51902">
    <property type="entry name" value="CLPX_ZB"/>
    <property type="match status" value="1"/>
</dbReference>
<evidence type="ECO:0000313" key="3">
    <source>
        <dbReference type="EMBL" id="GAA3925963.1"/>
    </source>
</evidence>
<dbReference type="Pfam" id="PF06689">
    <property type="entry name" value="zf-C4_ClpX"/>
    <property type="match status" value="1"/>
</dbReference>
<gene>
    <name evidence="3" type="ORF">GCM10022277_22560</name>
</gene>
<feature type="binding site" evidence="1">
    <location>
        <position position="86"/>
    </location>
    <ligand>
        <name>Zn(2+)</name>
        <dbReference type="ChEBI" id="CHEBI:29105"/>
    </ligand>
</feature>
<keyword evidence="1" id="KW-0143">Chaperone</keyword>
<proteinExistence type="inferred from homology"/>
<feature type="binding site" evidence="1">
    <location>
        <position position="112"/>
    </location>
    <ligand>
        <name>Zn(2+)</name>
        <dbReference type="ChEBI" id="CHEBI:29105"/>
    </ligand>
</feature>
<feature type="binding site" evidence="1">
    <location>
        <position position="109"/>
    </location>
    <ligand>
        <name>Zn(2+)</name>
        <dbReference type="ChEBI" id="CHEBI:29105"/>
    </ligand>
</feature>
<dbReference type="Proteomes" id="UP001501565">
    <property type="component" value="Unassembled WGS sequence"/>
</dbReference>
<dbReference type="InterPro" id="IPR038366">
    <property type="entry name" value="Znf_CppX_C4_sf"/>
</dbReference>
<dbReference type="Gene3D" id="6.20.220.10">
    <property type="entry name" value="ClpX chaperone, C4-type zinc finger domain"/>
    <property type="match status" value="1"/>
</dbReference>
<sequence>MVAHMNEQQKQQIKRLLAQFSEQEKQDLKTQMGIDLDADLNPDTIDPELAKLLIGSGVVKDSGAVKSEKKETNTHLTQTSDKNAACSFCGKSSAVVGSLITSPQGAAICRKCIMQHHASAE</sequence>
<reference evidence="4" key="1">
    <citation type="journal article" date="2019" name="Int. J. Syst. Evol. Microbiol.">
        <title>The Global Catalogue of Microorganisms (GCM) 10K type strain sequencing project: providing services to taxonomists for standard genome sequencing and annotation.</title>
        <authorList>
            <consortium name="The Broad Institute Genomics Platform"/>
            <consortium name="The Broad Institute Genome Sequencing Center for Infectious Disease"/>
            <person name="Wu L."/>
            <person name="Ma J."/>
        </authorList>
    </citation>
    <scope>NUCLEOTIDE SEQUENCE [LARGE SCALE GENOMIC DNA]</scope>
    <source>
        <strain evidence="4">JCM 17551</strain>
    </source>
</reference>
<organism evidence="3 4">
    <name type="scientific">Litoribacillus peritrichatus</name>
    <dbReference type="NCBI Taxonomy" id="718191"/>
    <lineage>
        <taxon>Bacteria</taxon>
        <taxon>Pseudomonadati</taxon>
        <taxon>Pseudomonadota</taxon>
        <taxon>Gammaproteobacteria</taxon>
        <taxon>Oceanospirillales</taxon>
        <taxon>Oceanospirillaceae</taxon>
        <taxon>Litoribacillus</taxon>
    </lineage>
</organism>
<dbReference type="EMBL" id="BAABBN010000007">
    <property type="protein sequence ID" value="GAA3925963.1"/>
    <property type="molecule type" value="Genomic_DNA"/>
</dbReference>
<comment type="caution">
    <text evidence="3">The sequence shown here is derived from an EMBL/GenBank/DDBJ whole genome shotgun (WGS) entry which is preliminary data.</text>
</comment>
<evidence type="ECO:0000256" key="1">
    <source>
        <dbReference type="PROSITE-ProRule" id="PRU01250"/>
    </source>
</evidence>
<feature type="domain" description="ClpX-type ZB" evidence="2">
    <location>
        <begin position="74"/>
        <end position="121"/>
    </location>
</feature>
<evidence type="ECO:0000259" key="2">
    <source>
        <dbReference type="PROSITE" id="PS51902"/>
    </source>
</evidence>
<feature type="binding site" evidence="1">
    <location>
        <position position="89"/>
    </location>
    <ligand>
        <name>Zn(2+)</name>
        <dbReference type="ChEBI" id="CHEBI:29105"/>
    </ligand>
</feature>
<protein>
    <recommendedName>
        <fullName evidence="2">ClpX-type ZB domain-containing protein</fullName>
    </recommendedName>
</protein>
<keyword evidence="4" id="KW-1185">Reference proteome</keyword>
<keyword evidence="1" id="KW-0862">Zinc</keyword>
<dbReference type="InterPro" id="IPR010603">
    <property type="entry name" value="Znf_CppX_C4"/>
</dbReference>
<dbReference type="SMART" id="SM00994">
    <property type="entry name" value="zf-C4_ClpX"/>
    <property type="match status" value="1"/>
</dbReference>
<name>A0ABP7MLS7_9GAMM</name>
<dbReference type="InterPro" id="IPR059188">
    <property type="entry name" value="Znf_CLPX-like"/>
</dbReference>